<name>A0A7J6VAC8_THATH</name>
<sequence>MEAVARMVDMAISLNLLKGFRIGVGGPEIGVLQYVDDTIFLVDATIGNVLMVKMILVLFEAVSCLSANLEKTNLYEIRAVDNMGSLVQTMGCNGGKLPCNYMGLPN</sequence>
<keyword evidence="2" id="KW-1185">Reference proteome</keyword>
<accession>A0A7J6VAC8</accession>
<evidence type="ECO:0000313" key="2">
    <source>
        <dbReference type="Proteomes" id="UP000554482"/>
    </source>
</evidence>
<dbReference type="Proteomes" id="UP000554482">
    <property type="component" value="Unassembled WGS sequence"/>
</dbReference>
<proteinExistence type="predicted"/>
<organism evidence="1 2">
    <name type="scientific">Thalictrum thalictroides</name>
    <name type="common">Rue-anemone</name>
    <name type="synonym">Anemone thalictroides</name>
    <dbReference type="NCBI Taxonomy" id="46969"/>
    <lineage>
        <taxon>Eukaryota</taxon>
        <taxon>Viridiplantae</taxon>
        <taxon>Streptophyta</taxon>
        <taxon>Embryophyta</taxon>
        <taxon>Tracheophyta</taxon>
        <taxon>Spermatophyta</taxon>
        <taxon>Magnoliopsida</taxon>
        <taxon>Ranunculales</taxon>
        <taxon>Ranunculaceae</taxon>
        <taxon>Thalictroideae</taxon>
        <taxon>Thalictrum</taxon>
    </lineage>
</organism>
<dbReference type="AlphaFoldDB" id="A0A7J6VAC8"/>
<dbReference type="OrthoDB" id="1932527at2759"/>
<reference evidence="1 2" key="1">
    <citation type="submission" date="2020-06" db="EMBL/GenBank/DDBJ databases">
        <title>Transcriptomic and genomic resources for Thalictrum thalictroides and T. hernandezii: Facilitating candidate gene discovery in an emerging model plant lineage.</title>
        <authorList>
            <person name="Arias T."/>
            <person name="Riano-Pachon D.M."/>
            <person name="Di Stilio V.S."/>
        </authorList>
    </citation>
    <scope>NUCLEOTIDE SEQUENCE [LARGE SCALE GENOMIC DNA]</scope>
    <source>
        <strain evidence="2">cv. WT478/WT964</strain>
        <tissue evidence="1">Leaves</tissue>
    </source>
</reference>
<dbReference type="EMBL" id="JABWDY010036501">
    <property type="protein sequence ID" value="KAF5181170.1"/>
    <property type="molecule type" value="Genomic_DNA"/>
</dbReference>
<evidence type="ECO:0000313" key="1">
    <source>
        <dbReference type="EMBL" id="KAF5181170.1"/>
    </source>
</evidence>
<comment type="caution">
    <text evidence="1">The sequence shown here is derived from an EMBL/GenBank/DDBJ whole genome shotgun (WGS) entry which is preliminary data.</text>
</comment>
<gene>
    <name evidence="1" type="ORF">FRX31_029243</name>
</gene>
<protein>
    <submittedName>
        <fullName evidence="1">Uncharacterized protein</fullName>
    </submittedName>
</protein>